<reference evidence="5 6" key="1">
    <citation type="journal article" date="2022" name="Nat. Genet.">
        <title>Improved pea reference genome and pan-genome highlight genomic features and evolutionary characteristics.</title>
        <authorList>
            <person name="Yang T."/>
            <person name="Liu R."/>
            <person name="Luo Y."/>
            <person name="Hu S."/>
            <person name="Wang D."/>
            <person name="Wang C."/>
            <person name="Pandey M.K."/>
            <person name="Ge S."/>
            <person name="Xu Q."/>
            <person name="Li N."/>
            <person name="Li G."/>
            <person name="Huang Y."/>
            <person name="Saxena R.K."/>
            <person name="Ji Y."/>
            <person name="Li M."/>
            <person name="Yan X."/>
            <person name="He Y."/>
            <person name="Liu Y."/>
            <person name="Wang X."/>
            <person name="Xiang C."/>
            <person name="Varshney R.K."/>
            <person name="Ding H."/>
            <person name="Gao S."/>
            <person name="Zong X."/>
        </authorList>
    </citation>
    <scope>NUCLEOTIDE SEQUENCE [LARGE SCALE GENOMIC DNA]</scope>
    <source>
        <strain evidence="5 6">cv. Zhongwan 6</strain>
    </source>
</reference>
<organism evidence="5 6">
    <name type="scientific">Pisum sativum</name>
    <name type="common">Garden pea</name>
    <name type="synonym">Lathyrus oleraceus</name>
    <dbReference type="NCBI Taxonomy" id="3888"/>
    <lineage>
        <taxon>Eukaryota</taxon>
        <taxon>Viridiplantae</taxon>
        <taxon>Streptophyta</taxon>
        <taxon>Embryophyta</taxon>
        <taxon>Tracheophyta</taxon>
        <taxon>Spermatophyta</taxon>
        <taxon>Magnoliopsida</taxon>
        <taxon>eudicotyledons</taxon>
        <taxon>Gunneridae</taxon>
        <taxon>Pentapetalae</taxon>
        <taxon>rosids</taxon>
        <taxon>fabids</taxon>
        <taxon>Fabales</taxon>
        <taxon>Fabaceae</taxon>
        <taxon>Papilionoideae</taxon>
        <taxon>50 kb inversion clade</taxon>
        <taxon>NPAAA clade</taxon>
        <taxon>Hologalegina</taxon>
        <taxon>IRL clade</taxon>
        <taxon>Fabeae</taxon>
        <taxon>Lathyrus</taxon>
    </lineage>
</organism>
<dbReference type="Gene3D" id="1.25.40.20">
    <property type="entry name" value="Ankyrin repeat-containing domain"/>
    <property type="match status" value="2"/>
</dbReference>
<feature type="transmembrane region" description="Helical" evidence="3">
    <location>
        <begin position="739"/>
        <end position="761"/>
    </location>
</feature>
<evidence type="ECO:0000313" key="6">
    <source>
        <dbReference type="Proteomes" id="UP001058974"/>
    </source>
</evidence>
<comment type="subcellular location">
    <subcellularLocation>
        <location evidence="1">Cell membrane</location>
        <topology evidence="1">Peripheral membrane protein</topology>
        <orientation evidence="1">Cytoplasmic side</orientation>
    </subcellularLocation>
</comment>
<feature type="transmembrane region" description="Helical" evidence="3">
    <location>
        <begin position="706"/>
        <end position="727"/>
    </location>
</feature>
<dbReference type="SUPFAM" id="SSF48403">
    <property type="entry name" value="Ankyrin repeat"/>
    <property type="match status" value="2"/>
</dbReference>
<dbReference type="InterPro" id="IPR026961">
    <property type="entry name" value="PGG_dom"/>
</dbReference>
<feature type="domain" description="PGG" evidence="4">
    <location>
        <begin position="615"/>
        <end position="726"/>
    </location>
</feature>
<feature type="transmembrane region" description="Helical" evidence="3">
    <location>
        <begin position="21"/>
        <end position="42"/>
    </location>
</feature>
<dbReference type="InterPro" id="IPR002110">
    <property type="entry name" value="Ankyrin_rpt"/>
</dbReference>
<keyword evidence="3" id="KW-0472">Membrane</keyword>
<sequence>MFLTHFKSCKVEERNKILHSFLFLYNTITLALVVPCSNTTYFHSAFQTLRMDIASPHHEPKEFWELVLEEKWDMVIEKYKQDSKFHKIEIQGRGSALHVAVSSGRKDVVKSLVEAILELDDETSLREVNKRGATPLHLAAYRGFTDMCENIIGKKGERKYLIQEKNENGETPLFWAVRARKGLVFVYLQQFYPTDINIAIDNNNTSILHVAIQSEMFGLAIIIMYCYEGLISMKDNDDIIPLEILATRTSAFKSGTRLSWWKQILYYCFTISRRDAKTTMELLQNSVKGDYSAIEIYDVDKLEKAYKIRHSLAQTCHNIQKFVFRWPILSLLDLEEIKTIKKNHIYGGQLLEEFMKTPIGSYIGGGVKPDLDNIERDFEMEKELLNFPTFLKSKNEEGDTSLQETKENKKMDDSTNIDGRDTTFLSVAKSGIVEIMEELNSKVPITSDKKGLLLVAMKNIKIEVKSDVKDTSYLIAASHGIVEMMADLQSSIKSVIYETNSNNENALLLAVKNRQPHVIQWMQKNLPGGVVNHLVLQVDKNENTVLHLAAFTSFERENTWRISGVVMQMMWDIKWYKYIKELVPEHFNNKGNKEGKTPSEIFKEQHKVLLQNSVEWLKDTAESCSVVAALIAGVSFATSGSVPGGNQQTGEPALKGQPAFEGFAVSSLIGLYFSVTALIMFLAILTSRKEIEDFRRNLPMKLLFGLCSLFVSIVAMFVSFCAGHFFVLTDKYTKGSILFYLYISICLPVTFYAAVQFPLFLDLVKVIWKKVPPPSIKGVLLCDKDDMNFQFLPIPFPIRHTYY</sequence>
<accession>A0A9D5AJ95</accession>
<evidence type="ECO:0000256" key="1">
    <source>
        <dbReference type="ARBA" id="ARBA00004413"/>
    </source>
</evidence>
<feature type="compositionally biased region" description="Basic and acidic residues" evidence="2">
    <location>
        <begin position="404"/>
        <end position="415"/>
    </location>
</feature>
<feature type="transmembrane region" description="Helical" evidence="3">
    <location>
        <begin position="663"/>
        <end position="685"/>
    </location>
</feature>
<name>A0A9D5AJ95_PEA</name>
<keyword evidence="6" id="KW-1185">Reference proteome</keyword>
<dbReference type="SMART" id="SM00248">
    <property type="entry name" value="ANK"/>
    <property type="match status" value="4"/>
</dbReference>
<comment type="caution">
    <text evidence="5">The sequence shown here is derived from an EMBL/GenBank/DDBJ whole genome shotgun (WGS) entry which is preliminary data.</text>
</comment>
<feature type="region of interest" description="Disordered" evidence="2">
    <location>
        <begin position="396"/>
        <end position="415"/>
    </location>
</feature>
<evidence type="ECO:0000256" key="2">
    <source>
        <dbReference type="SAM" id="MobiDB-lite"/>
    </source>
</evidence>
<dbReference type="Proteomes" id="UP001058974">
    <property type="component" value="Chromosome 5"/>
</dbReference>
<evidence type="ECO:0000259" key="4">
    <source>
        <dbReference type="Pfam" id="PF13962"/>
    </source>
</evidence>
<keyword evidence="3" id="KW-1133">Transmembrane helix</keyword>
<protein>
    <recommendedName>
        <fullName evidence="4">PGG domain-containing protein</fullName>
    </recommendedName>
</protein>
<dbReference type="AlphaFoldDB" id="A0A9D5AJ95"/>
<evidence type="ECO:0000256" key="3">
    <source>
        <dbReference type="SAM" id="Phobius"/>
    </source>
</evidence>
<keyword evidence="3" id="KW-0812">Transmembrane</keyword>
<proteinExistence type="predicted"/>
<dbReference type="InterPro" id="IPR036770">
    <property type="entry name" value="Ankyrin_rpt-contain_sf"/>
</dbReference>
<dbReference type="Gramene" id="Psat05G0503800-T1">
    <property type="protein sequence ID" value="KAI5409446.1"/>
    <property type="gene ID" value="KIW84_055038"/>
</dbReference>
<dbReference type="Pfam" id="PF12796">
    <property type="entry name" value="Ank_2"/>
    <property type="match status" value="1"/>
</dbReference>
<dbReference type="GO" id="GO:0005886">
    <property type="term" value="C:plasma membrane"/>
    <property type="evidence" value="ECO:0007669"/>
    <property type="project" value="UniProtKB-SubCell"/>
</dbReference>
<dbReference type="PANTHER" id="PTHR24177:SF187">
    <property type="entry name" value="ANKYRIN REPEAT PROTEIN"/>
    <property type="match status" value="1"/>
</dbReference>
<dbReference type="EMBL" id="JAMSHJ010000005">
    <property type="protein sequence ID" value="KAI5409446.1"/>
    <property type="molecule type" value="Genomic_DNA"/>
</dbReference>
<evidence type="ECO:0000313" key="5">
    <source>
        <dbReference type="EMBL" id="KAI5409446.1"/>
    </source>
</evidence>
<dbReference type="Pfam" id="PF13962">
    <property type="entry name" value="PGG"/>
    <property type="match status" value="1"/>
</dbReference>
<gene>
    <name evidence="5" type="ORF">KIW84_055038</name>
</gene>
<dbReference type="PANTHER" id="PTHR24177">
    <property type="entry name" value="CASKIN"/>
    <property type="match status" value="1"/>
</dbReference>